<keyword evidence="5 8" id="KW-0223">Dioxygenase</keyword>
<evidence type="ECO:0000256" key="6">
    <source>
        <dbReference type="ARBA" id="ARBA00023002"/>
    </source>
</evidence>
<evidence type="ECO:0000313" key="11">
    <source>
        <dbReference type="Proteomes" id="UP000823937"/>
    </source>
</evidence>
<dbReference type="PANTHER" id="PTHR43048:SF3">
    <property type="entry name" value="METHYLMALONYL-COA EPIMERASE, MITOCHONDRIAL"/>
    <property type="match status" value="1"/>
</dbReference>
<dbReference type="InterPro" id="IPR037523">
    <property type="entry name" value="VOC_core"/>
</dbReference>
<evidence type="ECO:0000256" key="1">
    <source>
        <dbReference type="ARBA" id="ARBA00001954"/>
    </source>
</evidence>
<accession>A0A9D1PJC9</accession>
<comment type="cofactor">
    <cofactor evidence="1 8">
        <name>Fe(2+)</name>
        <dbReference type="ChEBI" id="CHEBI:29033"/>
    </cofactor>
</comment>
<evidence type="ECO:0000256" key="3">
    <source>
        <dbReference type="ARBA" id="ARBA00022723"/>
    </source>
</evidence>
<dbReference type="PANTHER" id="PTHR43048">
    <property type="entry name" value="METHYLMALONYL-COA EPIMERASE"/>
    <property type="match status" value="1"/>
</dbReference>
<dbReference type="GO" id="GO:0046491">
    <property type="term" value="P:L-methylmalonyl-CoA metabolic process"/>
    <property type="evidence" value="ECO:0007669"/>
    <property type="project" value="TreeGrafter"/>
</dbReference>
<dbReference type="Pfam" id="PF00903">
    <property type="entry name" value="Glyoxalase"/>
    <property type="match status" value="1"/>
</dbReference>
<comment type="caution">
    <text evidence="10">The sequence shown here is derived from an EMBL/GenBank/DDBJ whole genome shotgun (WGS) entry which is preliminary data.</text>
</comment>
<feature type="domain" description="VOC" evidence="9">
    <location>
        <begin position="8"/>
        <end position="150"/>
    </location>
</feature>
<dbReference type="PROSITE" id="PS51819">
    <property type="entry name" value="VOC"/>
    <property type="match status" value="1"/>
</dbReference>
<name>A0A9D1PJC9_9BACI</name>
<keyword evidence="6 8" id="KW-0560">Oxidoreductase</keyword>
<evidence type="ECO:0000256" key="4">
    <source>
        <dbReference type="ARBA" id="ARBA00022797"/>
    </source>
</evidence>
<evidence type="ECO:0000256" key="5">
    <source>
        <dbReference type="ARBA" id="ARBA00022964"/>
    </source>
</evidence>
<keyword evidence="4 8" id="KW-0058">Aromatic hydrocarbons catabolism</keyword>
<gene>
    <name evidence="10" type="ORF">H9895_00285</name>
</gene>
<protein>
    <submittedName>
        <fullName evidence="10">VOC family protein</fullName>
    </submittedName>
</protein>
<dbReference type="InterPro" id="IPR051785">
    <property type="entry name" value="MMCE/EMCE_epimerase"/>
</dbReference>
<keyword evidence="3" id="KW-0479">Metal-binding</keyword>
<dbReference type="Proteomes" id="UP000823937">
    <property type="component" value="Unassembled WGS sequence"/>
</dbReference>
<proteinExistence type="inferred from homology"/>
<dbReference type="GO" id="GO:0008198">
    <property type="term" value="F:ferrous iron binding"/>
    <property type="evidence" value="ECO:0007669"/>
    <property type="project" value="InterPro"/>
</dbReference>
<evidence type="ECO:0000256" key="2">
    <source>
        <dbReference type="ARBA" id="ARBA00008784"/>
    </source>
</evidence>
<reference evidence="10" key="1">
    <citation type="journal article" date="2021" name="PeerJ">
        <title>Extensive microbial diversity within the chicken gut microbiome revealed by metagenomics and culture.</title>
        <authorList>
            <person name="Gilroy R."/>
            <person name="Ravi A."/>
            <person name="Getino M."/>
            <person name="Pursley I."/>
            <person name="Horton D.L."/>
            <person name="Alikhan N.F."/>
            <person name="Baker D."/>
            <person name="Gharbi K."/>
            <person name="Hall N."/>
            <person name="Watson M."/>
            <person name="Adriaenssens E.M."/>
            <person name="Foster-Nyarko E."/>
            <person name="Jarju S."/>
            <person name="Secka A."/>
            <person name="Antonio M."/>
            <person name="Oren A."/>
            <person name="Chaudhuri R.R."/>
            <person name="La Ragione R."/>
            <person name="Hildebrand F."/>
            <person name="Pallen M.J."/>
        </authorList>
    </citation>
    <scope>NUCLEOTIDE SEQUENCE</scope>
    <source>
        <strain evidence="10">CHK169-2315</strain>
    </source>
</reference>
<dbReference type="SUPFAM" id="SSF54593">
    <property type="entry name" value="Glyoxalase/Bleomycin resistance protein/Dihydroxybiphenyl dioxygenase"/>
    <property type="match status" value="1"/>
</dbReference>
<evidence type="ECO:0000256" key="8">
    <source>
        <dbReference type="RuleBase" id="RU000683"/>
    </source>
</evidence>
<organism evidence="10 11">
    <name type="scientific">Candidatus Pseudogracilibacillus intestinigallinarum</name>
    <dbReference type="NCBI Taxonomy" id="2838742"/>
    <lineage>
        <taxon>Bacteria</taxon>
        <taxon>Bacillati</taxon>
        <taxon>Bacillota</taxon>
        <taxon>Bacilli</taxon>
        <taxon>Bacillales</taxon>
        <taxon>Bacillaceae</taxon>
        <taxon>Pseudogracilibacillus</taxon>
    </lineage>
</organism>
<dbReference type="PROSITE" id="PS00082">
    <property type="entry name" value="EXTRADIOL_DIOXYGENAS"/>
    <property type="match status" value="1"/>
</dbReference>
<evidence type="ECO:0000259" key="9">
    <source>
        <dbReference type="PROSITE" id="PS51819"/>
    </source>
</evidence>
<reference evidence="10" key="2">
    <citation type="submission" date="2021-04" db="EMBL/GenBank/DDBJ databases">
        <authorList>
            <person name="Gilroy R."/>
        </authorList>
    </citation>
    <scope>NUCLEOTIDE SEQUENCE</scope>
    <source>
        <strain evidence="10">CHK169-2315</strain>
    </source>
</reference>
<dbReference type="InterPro" id="IPR004360">
    <property type="entry name" value="Glyas_Fos-R_dOase_dom"/>
</dbReference>
<dbReference type="Gene3D" id="3.10.180.10">
    <property type="entry name" value="2,3-Dihydroxybiphenyl 1,2-Dioxygenase, domain 1"/>
    <property type="match status" value="1"/>
</dbReference>
<dbReference type="InterPro" id="IPR029068">
    <property type="entry name" value="Glyas_Bleomycin-R_OHBP_Dase"/>
</dbReference>
<dbReference type="EMBL" id="DXHX01000007">
    <property type="protein sequence ID" value="HIV73500.1"/>
    <property type="molecule type" value="Genomic_DNA"/>
</dbReference>
<evidence type="ECO:0000256" key="7">
    <source>
        <dbReference type="ARBA" id="ARBA00023004"/>
    </source>
</evidence>
<dbReference type="InterPro" id="IPR000486">
    <property type="entry name" value="Xdiol_ring_cleave_dOase_1/2"/>
</dbReference>
<evidence type="ECO:0000313" key="10">
    <source>
        <dbReference type="EMBL" id="HIV73500.1"/>
    </source>
</evidence>
<comment type="similarity">
    <text evidence="2 8">Belongs to the extradiol ring-cleavage dioxygenase family.</text>
</comment>
<dbReference type="GO" id="GO:0004493">
    <property type="term" value="F:methylmalonyl-CoA epimerase activity"/>
    <property type="evidence" value="ECO:0007669"/>
    <property type="project" value="TreeGrafter"/>
</dbReference>
<dbReference type="GO" id="GO:0051213">
    <property type="term" value="F:dioxygenase activity"/>
    <property type="evidence" value="ECO:0007669"/>
    <property type="project" value="UniProtKB-KW"/>
</dbReference>
<sequence>MKDWKVSGFAHSGITVKNLEESIRFYTETLGLTLIKKQTNDVPYIYDIVEISGLEKIEIAFIETPDGTVLELLEYVGVRTYSGESRSCDYATGHICLLVENLDMMFKQLTEQGVQFISNNVVTITAGNHIGSKAVYMKDPDGYLIELMELQQS</sequence>
<dbReference type="AlphaFoldDB" id="A0A9D1PJC9"/>
<keyword evidence="7 8" id="KW-0408">Iron</keyword>